<dbReference type="GO" id="GO:0000981">
    <property type="term" value="F:DNA-binding transcription factor activity, RNA polymerase II-specific"/>
    <property type="evidence" value="ECO:0007669"/>
    <property type="project" value="InterPro"/>
</dbReference>
<protein>
    <recommendedName>
        <fullName evidence="7">Homeobox domain-containing protein</fullName>
    </recommendedName>
</protein>
<keyword evidence="9" id="KW-1185">Reference proteome</keyword>
<keyword evidence="2 4" id="KW-0371">Homeobox</keyword>
<evidence type="ECO:0000256" key="1">
    <source>
        <dbReference type="ARBA" id="ARBA00023125"/>
    </source>
</evidence>
<evidence type="ECO:0000256" key="6">
    <source>
        <dbReference type="SAM" id="MobiDB-lite"/>
    </source>
</evidence>
<dbReference type="Gene3D" id="1.10.10.60">
    <property type="entry name" value="Homeodomain-like"/>
    <property type="match status" value="1"/>
</dbReference>
<dbReference type="PROSITE" id="PS00027">
    <property type="entry name" value="HOMEOBOX_1"/>
    <property type="match status" value="1"/>
</dbReference>
<dbReference type="InterPro" id="IPR017970">
    <property type="entry name" value="Homeobox_CS"/>
</dbReference>
<dbReference type="PANTHER" id="PTHR45664">
    <property type="entry name" value="PROTEIN ZERKNUELLT 1-RELATED"/>
    <property type="match status" value="1"/>
</dbReference>
<feature type="domain" description="Homeobox" evidence="7">
    <location>
        <begin position="23"/>
        <end position="51"/>
    </location>
</feature>
<dbReference type="GO" id="GO:0000978">
    <property type="term" value="F:RNA polymerase II cis-regulatory region sequence-specific DNA binding"/>
    <property type="evidence" value="ECO:0007669"/>
    <property type="project" value="TreeGrafter"/>
</dbReference>
<reference evidence="8" key="1">
    <citation type="submission" date="2025-08" db="UniProtKB">
        <authorList>
            <consortium name="Ensembl"/>
        </authorList>
    </citation>
    <scope>IDENTIFICATION</scope>
</reference>
<dbReference type="Ensembl" id="ENSCRFT00000008488.1">
    <property type="protein sequence ID" value="ENSCRFP00000008202.1"/>
    <property type="gene ID" value="ENSCRFG00000006443.1"/>
</dbReference>
<comment type="subcellular location">
    <subcellularLocation>
        <location evidence="4 5">Nucleus</location>
    </subcellularLocation>
</comment>
<dbReference type="Pfam" id="PF00046">
    <property type="entry name" value="Homeodomain"/>
    <property type="match status" value="1"/>
</dbReference>
<dbReference type="CDD" id="cd00086">
    <property type="entry name" value="homeodomain"/>
    <property type="match status" value="1"/>
</dbReference>
<evidence type="ECO:0000313" key="8">
    <source>
        <dbReference type="Ensembl" id="ENSCRFP00000008202.1"/>
    </source>
</evidence>
<proteinExistence type="predicted"/>
<organism evidence="8 9">
    <name type="scientific">Cyanoderma ruficeps</name>
    <name type="common">rufous-capped babbler</name>
    <dbReference type="NCBI Taxonomy" id="181631"/>
    <lineage>
        <taxon>Eukaryota</taxon>
        <taxon>Metazoa</taxon>
        <taxon>Chordata</taxon>
        <taxon>Craniata</taxon>
        <taxon>Vertebrata</taxon>
        <taxon>Euteleostomi</taxon>
        <taxon>Archelosauria</taxon>
        <taxon>Archosauria</taxon>
        <taxon>Dinosauria</taxon>
        <taxon>Saurischia</taxon>
        <taxon>Theropoda</taxon>
        <taxon>Coelurosauria</taxon>
        <taxon>Aves</taxon>
        <taxon>Neognathae</taxon>
        <taxon>Neoaves</taxon>
        <taxon>Telluraves</taxon>
        <taxon>Australaves</taxon>
        <taxon>Passeriformes</taxon>
        <taxon>Sylvioidea</taxon>
        <taxon>Timaliidae</taxon>
        <taxon>Cyanoderma</taxon>
    </lineage>
</organism>
<dbReference type="PROSITE" id="PS50071">
    <property type="entry name" value="HOMEOBOX_2"/>
    <property type="match status" value="1"/>
</dbReference>
<dbReference type="InterPro" id="IPR001356">
    <property type="entry name" value="HD"/>
</dbReference>
<dbReference type="AlphaFoldDB" id="A0A8C3QM62"/>
<reference evidence="8" key="2">
    <citation type="submission" date="2025-09" db="UniProtKB">
        <authorList>
            <consortium name="Ensembl"/>
        </authorList>
    </citation>
    <scope>IDENTIFICATION</scope>
</reference>
<evidence type="ECO:0000256" key="3">
    <source>
        <dbReference type="ARBA" id="ARBA00023242"/>
    </source>
</evidence>
<dbReference type="SMART" id="SM00389">
    <property type="entry name" value="HOX"/>
    <property type="match status" value="1"/>
</dbReference>
<name>A0A8C3QM62_9PASS</name>
<feature type="region of interest" description="Disordered" evidence="6">
    <location>
        <begin position="1"/>
        <end position="22"/>
    </location>
</feature>
<dbReference type="SUPFAM" id="SSF46689">
    <property type="entry name" value="Homeodomain-like"/>
    <property type="match status" value="1"/>
</dbReference>
<dbReference type="InterPro" id="IPR009057">
    <property type="entry name" value="Homeodomain-like_sf"/>
</dbReference>
<accession>A0A8C3QM62</accession>
<feature type="region of interest" description="Disordered" evidence="6">
    <location>
        <begin position="37"/>
        <end position="127"/>
    </location>
</feature>
<keyword evidence="3 4" id="KW-0539">Nucleus</keyword>
<evidence type="ECO:0000259" key="7">
    <source>
        <dbReference type="PROSITE" id="PS50071"/>
    </source>
</evidence>
<evidence type="ECO:0000256" key="2">
    <source>
        <dbReference type="ARBA" id="ARBA00023155"/>
    </source>
</evidence>
<dbReference type="Proteomes" id="UP000694396">
    <property type="component" value="Unplaced"/>
</dbReference>
<feature type="DNA-binding region" description="Homeobox" evidence="4">
    <location>
        <begin position="25"/>
        <end position="52"/>
    </location>
</feature>
<sequence length="147" mass="15877">SSPDRPGGKKNPQNPGIMKSKYREKIAALLHLTERQVKVWFQNRRMKHKRQSRESPDGDSPPAGPEDGTDPDPEGPELRGTAGTGSGQPRAAPGEGREAPPGSGLFPELSLGFAPGSLESPPRFSEEEELEFFTGALCAIDLQRLGF</sequence>
<evidence type="ECO:0000256" key="5">
    <source>
        <dbReference type="RuleBase" id="RU000682"/>
    </source>
</evidence>
<keyword evidence="1 4" id="KW-0238">DNA-binding</keyword>
<dbReference type="GO" id="GO:0005634">
    <property type="term" value="C:nucleus"/>
    <property type="evidence" value="ECO:0007669"/>
    <property type="project" value="UniProtKB-SubCell"/>
</dbReference>
<dbReference type="PANTHER" id="PTHR45664:SF7">
    <property type="entry name" value="HOMEOBOX PROTEIN HOX-B2"/>
    <property type="match status" value="1"/>
</dbReference>
<evidence type="ECO:0000313" key="9">
    <source>
        <dbReference type="Proteomes" id="UP000694396"/>
    </source>
</evidence>
<evidence type="ECO:0000256" key="4">
    <source>
        <dbReference type="PROSITE-ProRule" id="PRU00108"/>
    </source>
</evidence>